<protein>
    <submittedName>
        <fullName evidence="1">Uncharacterized protein</fullName>
    </submittedName>
</protein>
<evidence type="ECO:0000313" key="2">
    <source>
        <dbReference type="Proteomes" id="UP000037460"/>
    </source>
</evidence>
<dbReference type="Proteomes" id="UP000037460">
    <property type="component" value="Unassembled WGS sequence"/>
</dbReference>
<name>A0A0M0JNT0_9EUKA</name>
<keyword evidence="2" id="KW-1185">Reference proteome</keyword>
<comment type="caution">
    <text evidence="1">The sequence shown here is derived from an EMBL/GenBank/DDBJ whole genome shotgun (WGS) entry which is preliminary data.</text>
</comment>
<evidence type="ECO:0000313" key="1">
    <source>
        <dbReference type="EMBL" id="KOO27918.1"/>
    </source>
</evidence>
<dbReference type="AlphaFoldDB" id="A0A0M0JNT0"/>
<organism evidence="1 2">
    <name type="scientific">Chrysochromulina tobinii</name>
    <dbReference type="NCBI Taxonomy" id="1460289"/>
    <lineage>
        <taxon>Eukaryota</taxon>
        <taxon>Haptista</taxon>
        <taxon>Haptophyta</taxon>
        <taxon>Prymnesiophyceae</taxon>
        <taxon>Prymnesiales</taxon>
        <taxon>Chrysochromulinaceae</taxon>
        <taxon>Chrysochromulina</taxon>
    </lineage>
</organism>
<sequence>MISLVVRRTFDIAMTMIGAASMALWRRRLPGAPCLPEIECPVGELGQPVAPPNRWREAWYILRTGFVKVRRTASEGIEALKLEAKLYSAAVGRPALVGFQYIVDRYTPLRLQAVLETALRESLEGIEIGSRRLVLSSFSVGAVSPQLLGARTYDIGPDALGFDFDIRRASAPVPFSLMTTDGL</sequence>
<dbReference type="EMBL" id="JWZX01002645">
    <property type="protein sequence ID" value="KOO27918.1"/>
    <property type="molecule type" value="Genomic_DNA"/>
</dbReference>
<reference evidence="2" key="1">
    <citation type="journal article" date="2015" name="PLoS Genet.">
        <title>Genome Sequence and Transcriptome Analyses of Chrysochromulina tobin: Metabolic Tools for Enhanced Algal Fitness in the Prominent Order Prymnesiales (Haptophyceae).</title>
        <authorList>
            <person name="Hovde B.T."/>
            <person name="Deodato C.R."/>
            <person name="Hunsperger H.M."/>
            <person name="Ryken S.A."/>
            <person name="Yost W."/>
            <person name="Jha R.K."/>
            <person name="Patterson J."/>
            <person name="Monnat R.J. Jr."/>
            <person name="Barlow S.B."/>
            <person name="Starkenburg S.R."/>
            <person name="Cattolico R.A."/>
        </authorList>
    </citation>
    <scope>NUCLEOTIDE SEQUENCE</scope>
    <source>
        <strain evidence="2">CCMP291</strain>
    </source>
</reference>
<proteinExistence type="predicted"/>
<gene>
    <name evidence="1" type="ORF">Ctob_010347</name>
</gene>
<accession>A0A0M0JNT0</accession>